<feature type="region of interest" description="Disordered" evidence="4">
    <location>
        <begin position="1213"/>
        <end position="1234"/>
    </location>
</feature>
<dbReference type="Proteomes" id="UP000648239">
    <property type="component" value="Unassembled WGS sequence"/>
</dbReference>
<dbReference type="InterPro" id="IPR013783">
    <property type="entry name" value="Ig-like_fold"/>
</dbReference>
<proteinExistence type="predicted"/>
<organism evidence="6 7">
    <name type="scientific">Candidatus Polarisedimenticola svalbardensis</name>
    <dbReference type="NCBI Taxonomy" id="2886004"/>
    <lineage>
        <taxon>Bacteria</taxon>
        <taxon>Pseudomonadati</taxon>
        <taxon>Acidobacteriota</taxon>
        <taxon>Candidatus Polarisedimenticolia</taxon>
        <taxon>Candidatus Polarisedimenticolales</taxon>
        <taxon>Candidatus Polarisedimenticolaceae</taxon>
        <taxon>Candidatus Polarisedimenticola</taxon>
    </lineage>
</organism>
<dbReference type="CDD" id="cd00063">
    <property type="entry name" value="FN3"/>
    <property type="match status" value="1"/>
</dbReference>
<dbReference type="InterPro" id="IPR036116">
    <property type="entry name" value="FN3_sf"/>
</dbReference>
<evidence type="ECO:0000256" key="3">
    <source>
        <dbReference type="ARBA" id="ARBA00022825"/>
    </source>
</evidence>
<evidence type="ECO:0000313" key="7">
    <source>
        <dbReference type="Proteomes" id="UP000648239"/>
    </source>
</evidence>
<dbReference type="PRINTS" id="PR00723">
    <property type="entry name" value="SUBTILISIN"/>
</dbReference>
<dbReference type="Gene3D" id="2.60.40.10">
    <property type="entry name" value="Immunoglobulins"/>
    <property type="match status" value="2"/>
</dbReference>
<dbReference type="Pfam" id="PF00082">
    <property type="entry name" value="Peptidase_S8"/>
    <property type="match status" value="1"/>
</dbReference>
<feature type="domain" description="Peptidase S8/S53" evidence="5">
    <location>
        <begin position="310"/>
        <end position="563"/>
    </location>
</feature>
<evidence type="ECO:0000256" key="2">
    <source>
        <dbReference type="ARBA" id="ARBA00022801"/>
    </source>
</evidence>
<reference evidence="6 7" key="1">
    <citation type="submission" date="2020-08" db="EMBL/GenBank/DDBJ databases">
        <title>Acidobacteriota in marine sediments use diverse sulfur dissimilation pathways.</title>
        <authorList>
            <person name="Wasmund K."/>
        </authorList>
    </citation>
    <scope>NUCLEOTIDE SEQUENCE [LARGE SCALE GENOMIC DNA]</scope>
    <source>
        <strain evidence="6">MAG AM4</strain>
    </source>
</reference>
<dbReference type="Gene3D" id="2.60.120.380">
    <property type="match status" value="1"/>
</dbReference>
<evidence type="ECO:0000313" key="6">
    <source>
        <dbReference type="EMBL" id="MBD3868529.1"/>
    </source>
</evidence>
<dbReference type="InterPro" id="IPR015500">
    <property type="entry name" value="Peptidase_S8_subtilisin-rel"/>
</dbReference>
<sequence>MKSCIQKVFVLSLFTVVSLAVPILGEERLEVSSDQSGAAIGLTGAAPFHTTTGRITDERLIQVPGTGTRLALWNETDGGGAVSPYYAISRAGEPMGQSVRTSYTLRLRHGDFDPSRSVAEVDDFFSSGEGENLHIVQFETQPLAEYRRALRFLGGETLGYLPGHAVIVRVSPGNLARVHQLPFVRWSGPYHPAYRLEEFLRDNRENATEAYPSQRYNILTFEEGESGLQKVLQRLKALGDGVEPYPGGKYLATALLTPVQLYRVARWDEVQFIDRWTPMEKDMDIVREIGGANYLETVAGYTGAGVRAEIFDAGFNIAHPDFQSRPLIEHGGVVGNDSHGTATAGVNFGDGTGDPRARGIMPDGQGIVADYSNVGLNGATRYAHTGELLQDPYYAVFQTSSVGDGRTFNYTTISADHDTLLFDWDLLHCQSQSNAGNQDSRPQAWAKNVLSGGAFNHYDTLTRTDDCWCNSGSIGPASDGRIKPDLSFFYDDTYTTYSTGAGYGEFGGTSGATPSICGYSGLFFEMWSDGIFGNEVDPLGTVFENRPHMTTAKAFMINTADQHPFTGQSHDLTRVHQGWGVPDIRNLYDMRDNISFIDESFLLTNMEGVEFNALVDPGEPALRVTMTYADPAGNPAASQHRVNDISVKVTSPSAVVYHGNVGLLDGNWSTPGGVPNNYDTVENVFVDNPEEGLWIIELTAAEINQDGHVETPELDADFALVVSGAFMTKCTSDGRISFNGSKYACEDQARVRVVDCDLNTDDGTIQTVAVSLTSGSEPAGETLILTETDPASGTFQELIAVSETDASGVLQVANGDLITAEYIDADNGEGGTNLSKTRQAEIDCSEPLITGVGESGVSDVAATVTWTTDENASSELVWGGVIPPTNSVARAGNRTDHAINLSGLSACTIYHYEVRSEDPYGNMAVDDNGGEYYHFETMGDFGSGLQPCHAGQVDFDQAVVSCADTLSFQVVDLDLNTDPAVVETVTLFVSSSSEPAAEPVVATETGANTAVFTGSIGTAPGAAASDGQLQTAGGDLLTVTYHDHDDGFGATAVSFATAVADCSGPAIQNLRVTDLTDQRFTVRWETGEPADTWLEWGATPSLGTTVSSPGLTTSHAVTLNQFDACGHGYLSVRGTDIHGNLAVADLGGQPYVTSTGMIPGLYWQDTFENGSGGWTLDGEWEIGQPQGLGGSSGGGDPSDAFNNAGILGHDLSGQGAYGGDYEPDTSESASSPTLDATSWTNTRLILTRRLNVHTTDTASMWLWTDSGRPLFLSDGTMNESSYQVQVLDIPQQVDGKPAIRLEFKQQADGATQYSGWNVDDLIFKDGSLPDNGVCADCSGNPSFAGIVSAMDNNACGLDGVTVSWNPAFSWGSGSGGTYAVYRDMAPGFAPSPANQVASGIAGLSWVDNTAPTGQQVYYLVRAESDETCGGGPNNGGMTDSGTVYAAVTDTDTQAVPGEVTGFAVDLSNSVHVRLSWSAPPNASGYRVYRSTDPQPGTFLQLGETSETFLDDTGAGANANRYYYKVAGVNACGQEGL</sequence>
<dbReference type="SUPFAM" id="SSF52743">
    <property type="entry name" value="Subtilisin-like"/>
    <property type="match status" value="1"/>
</dbReference>
<dbReference type="InterPro" id="IPR008979">
    <property type="entry name" value="Galactose-bd-like_sf"/>
</dbReference>
<dbReference type="InterPro" id="IPR036852">
    <property type="entry name" value="Peptidase_S8/S53_dom_sf"/>
</dbReference>
<evidence type="ECO:0000256" key="4">
    <source>
        <dbReference type="SAM" id="MobiDB-lite"/>
    </source>
</evidence>
<dbReference type="InterPro" id="IPR003961">
    <property type="entry name" value="FN3_dom"/>
</dbReference>
<keyword evidence="3" id="KW-0720">Serine protease</keyword>
<dbReference type="GO" id="GO:0004252">
    <property type="term" value="F:serine-type endopeptidase activity"/>
    <property type="evidence" value="ECO:0007669"/>
    <property type="project" value="InterPro"/>
</dbReference>
<keyword evidence="1" id="KW-0645">Protease</keyword>
<comment type="caution">
    <text evidence="6">The sequence shown here is derived from an EMBL/GenBank/DDBJ whole genome shotgun (WGS) entry which is preliminary data.</text>
</comment>
<protein>
    <recommendedName>
        <fullName evidence="5">Peptidase S8/S53 domain-containing protein</fullName>
    </recommendedName>
</protein>
<keyword evidence="2" id="KW-0378">Hydrolase</keyword>
<dbReference type="SUPFAM" id="SSF49785">
    <property type="entry name" value="Galactose-binding domain-like"/>
    <property type="match status" value="1"/>
</dbReference>
<dbReference type="InterPro" id="IPR000209">
    <property type="entry name" value="Peptidase_S8/S53_dom"/>
</dbReference>
<dbReference type="GO" id="GO:0006508">
    <property type="term" value="P:proteolysis"/>
    <property type="evidence" value="ECO:0007669"/>
    <property type="project" value="UniProtKB-KW"/>
</dbReference>
<gene>
    <name evidence="6" type="ORF">IFK94_10440</name>
</gene>
<dbReference type="SUPFAM" id="SSF49265">
    <property type="entry name" value="Fibronectin type III"/>
    <property type="match status" value="1"/>
</dbReference>
<accession>A0A8J6Y5H3</accession>
<name>A0A8J6Y5H3_9BACT</name>
<dbReference type="EMBL" id="JACXWD010000034">
    <property type="protein sequence ID" value="MBD3868529.1"/>
    <property type="molecule type" value="Genomic_DNA"/>
</dbReference>
<evidence type="ECO:0000259" key="5">
    <source>
        <dbReference type="Pfam" id="PF00082"/>
    </source>
</evidence>
<dbReference type="Gene3D" id="3.40.50.200">
    <property type="entry name" value="Peptidase S8/S53 domain"/>
    <property type="match status" value="1"/>
</dbReference>
<evidence type="ECO:0000256" key="1">
    <source>
        <dbReference type="ARBA" id="ARBA00022670"/>
    </source>
</evidence>